<evidence type="ECO:0000313" key="2">
    <source>
        <dbReference type="EMBL" id="BBP01729.1"/>
    </source>
</evidence>
<dbReference type="AlphaFoldDB" id="A0A809RII9"/>
<dbReference type="Pfam" id="PF10136">
    <property type="entry name" value="SpecificRecomb"/>
    <property type="match status" value="1"/>
</dbReference>
<evidence type="ECO:0000256" key="1">
    <source>
        <dbReference type="SAM" id="Phobius"/>
    </source>
</evidence>
<dbReference type="EMBL" id="AP021881">
    <property type="protein sequence ID" value="BBP01729.1"/>
    <property type="molecule type" value="Genomic_DNA"/>
</dbReference>
<keyword evidence="1" id="KW-0472">Membrane</keyword>
<keyword evidence="1" id="KW-1133">Transmembrane helix</keyword>
<keyword evidence="3" id="KW-1185">Reference proteome</keyword>
<dbReference type="InterPro" id="IPR011385">
    <property type="entry name" value="Site-sp_rcmbase"/>
</dbReference>
<feature type="transmembrane region" description="Helical" evidence="1">
    <location>
        <begin position="594"/>
        <end position="619"/>
    </location>
</feature>
<gene>
    <name evidence="2" type="ORF">SFSGTM_24370</name>
</gene>
<sequence length="654" mass="73726">MDYTPEYLERALKRMMQEPANDQHALMWRLFFLLRPKNCRDITSATQKLADLLGLIERNPDYATALRTHLFSLINQKQISELLMSADILPTHSFAGEFSRRLQFKLLPPLPLTHSLRDWLDNTLREDDSVWIGGIDPSLWQRLFITLKTDVPAADFDQLNINFREAINGLSHRIAAAGLEQELLAREPELSQHASPFLAQHEEIATRILGNTDQLPDIAQAQVLIEQCQEVLNRIARNVAHQGTSIELTHLRVRLEQQLARLDLLLRILSTDGLAQLDLIISLFVTISDSTRERYSIRRLLRDTTQQLAYQITQHAGHTGEHYVAEDRSALFSMFYSASGAGIIIAVMALLKIFIAKSHFLPLQEAALVSLNYAFGFVLVYMLGLTIATKQPAMTASWMAQTLTQLRTEASQFKALQTFIQQVFKSQLMAILGNLIFAFLTAFAIMAVADHFWHWKPIGTDKAQILLNEVSLLAPMNWFYAAVAAVGLFLSGVVSGYYDNKSIHEKIPQRLALLTWPTHIIGAHLWRWITRYVEHNLGALAGNFFFGLYLGLVAAFGSLSGLPLDIRHIAFGAANLAYALFTLGWQAGWVNITLGSLGVLAIGFINLTVSFSLAFYLALRASKMSRQDARRWLIQVVSDLLTAPWRFIAKLFRS</sequence>
<feature type="transmembrane region" description="Helical" evidence="1">
    <location>
        <begin position="335"/>
        <end position="355"/>
    </location>
</feature>
<feature type="transmembrane region" description="Helical" evidence="1">
    <location>
        <begin position="569"/>
        <end position="588"/>
    </location>
</feature>
<feature type="transmembrane region" description="Helical" evidence="1">
    <location>
        <begin position="510"/>
        <end position="529"/>
    </location>
</feature>
<feature type="transmembrane region" description="Helical" evidence="1">
    <location>
        <begin position="428"/>
        <end position="449"/>
    </location>
</feature>
<feature type="transmembrane region" description="Helical" evidence="1">
    <location>
        <begin position="367"/>
        <end position="389"/>
    </location>
</feature>
<accession>A0A809RII9</accession>
<dbReference type="Proteomes" id="UP000463939">
    <property type="component" value="Chromosome"/>
</dbReference>
<dbReference type="RefSeq" id="WP_162085460.1">
    <property type="nucleotide sequence ID" value="NZ_AP021881.1"/>
</dbReference>
<protein>
    <submittedName>
        <fullName evidence="2">Recombinase</fullName>
    </submittedName>
</protein>
<evidence type="ECO:0000313" key="3">
    <source>
        <dbReference type="Proteomes" id="UP000463939"/>
    </source>
</evidence>
<feature type="transmembrane region" description="Helical" evidence="1">
    <location>
        <begin position="478"/>
        <end position="498"/>
    </location>
</feature>
<organism evidence="2 3">
    <name type="scientific">Sulfuriferula nivalis</name>
    <dbReference type="NCBI Taxonomy" id="2675298"/>
    <lineage>
        <taxon>Bacteria</taxon>
        <taxon>Pseudomonadati</taxon>
        <taxon>Pseudomonadota</taxon>
        <taxon>Betaproteobacteria</taxon>
        <taxon>Nitrosomonadales</taxon>
        <taxon>Sulfuricellaceae</taxon>
        <taxon>Sulfuriferula</taxon>
    </lineage>
</organism>
<proteinExistence type="predicted"/>
<keyword evidence="1" id="KW-0812">Transmembrane</keyword>
<dbReference type="KEGG" id="sniv:SFSGTM_24370"/>
<feature type="transmembrane region" description="Helical" evidence="1">
    <location>
        <begin position="541"/>
        <end position="562"/>
    </location>
</feature>
<name>A0A809RII9_9PROT</name>
<reference evidence="3" key="1">
    <citation type="submission" date="2019-11" db="EMBL/GenBank/DDBJ databases">
        <title>Isolation and characterization of a novel species in the genus Sulfuriferula.</title>
        <authorList>
            <person name="Mochizuki J."/>
            <person name="Kojima H."/>
            <person name="Fukui M."/>
        </authorList>
    </citation>
    <scope>NUCLEOTIDE SEQUENCE [LARGE SCALE GENOMIC DNA]</scope>
    <source>
        <strain evidence="3">SGTM</strain>
    </source>
</reference>